<feature type="repeat" description="WD" evidence="3">
    <location>
        <begin position="647"/>
        <end position="681"/>
    </location>
</feature>
<feature type="repeat" description="WD" evidence="3">
    <location>
        <begin position="770"/>
        <end position="804"/>
    </location>
</feature>
<protein>
    <submittedName>
        <fullName evidence="4">AAA-like domain-containing protein</fullName>
    </submittedName>
</protein>
<dbReference type="SUPFAM" id="SSF52540">
    <property type="entry name" value="P-loop containing nucleoside triphosphate hydrolases"/>
    <property type="match status" value="1"/>
</dbReference>
<gene>
    <name evidence="4" type="ORF">H6G81_05600</name>
</gene>
<evidence type="ECO:0000313" key="4">
    <source>
        <dbReference type="EMBL" id="MBD2604016.1"/>
    </source>
</evidence>
<reference evidence="4 5" key="1">
    <citation type="journal article" date="2020" name="ISME J.">
        <title>Comparative genomics reveals insights into cyanobacterial evolution and habitat adaptation.</title>
        <authorList>
            <person name="Chen M.Y."/>
            <person name="Teng W.K."/>
            <person name="Zhao L."/>
            <person name="Hu C.X."/>
            <person name="Zhou Y.K."/>
            <person name="Han B.P."/>
            <person name="Song L.R."/>
            <person name="Shu W.S."/>
        </authorList>
    </citation>
    <scope>NUCLEOTIDE SEQUENCE [LARGE SCALE GENOMIC DNA]</scope>
    <source>
        <strain evidence="4 5">FACHB-248</strain>
    </source>
</reference>
<keyword evidence="1 3" id="KW-0853">WD repeat</keyword>
<dbReference type="InterPro" id="IPR036322">
    <property type="entry name" value="WD40_repeat_dom_sf"/>
</dbReference>
<dbReference type="InterPro" id="IPR001680">
    <property type="entry name" value="WD40_rpt"/>
</dbReference>
<dbReference type="InterPro" id="IPR027417">
    <property type="entry name" value="P-loop_NTPase"/>
</dbReference>
<feature type="repeat" description="WD" evidence="3">
    <location>
        <begin position="606"/>
        <end position="640"/>
    </location>
</feature>
<proteinExistence type="predicted"/>
<feature type="repeat" description="WD" evidence="3">
    <location>
        <begin position="729"/>
        <end position="763"/>
    </location>
</feature>
<dbReference type="Gene3D" id="3.40.50.300">
    <property type="entry name" value="P-loop containing nucleotide triphosphate hydrolases"/>
    <property type="match status" value="1"/>
</dbReference>
<name>A0ABR8GKX0_9CYAN</name>
<comment type="caution">
    <text evidence="4">The sequence shown here is derived from an EMBL/GenBank/DDBJ whole genome shotgun (WGS) entry which is preliminary data.</text>
</comment>
<dbReference type="PROSITE" id="PS00678">
    <property type="entry name" value="WD_REPEATS_1"/>
    <property type="match status" value="5"/>
</dbReference>
<dbReference type="CDD" id="cd00200">
    <property type="entry name" value="WD40"/>
    <property type="match status" value="1"/>
</dbReference>
<dbReference type="InterPro" id="IPR020472">
    <property type="entry name" value="WD40_PAC1"/>
</dbReference>
<evidence type="ECO:0000313" key="5">
    <source>
        <dbReference type="Proteomes" id="UP000660380"/>
    </source>
</evidence>
<dbReference type="SUPFAM" id="SSF50978">
    <property type="entry name" value="WD40 repeat-like"/>
    <property type="match status" value="1"/>
</dbReference>
<dbReference type="Pfam" id="PF00400">
    <property type="entry name" value="WD40"/>
    <property type="match status" value="7"/>
</dbReference>
<dbReference type="SMART" id="SM00320">
    <property type="entry name" value="WD40"/>
    <property type="match status" value="7"/>
</dbReference>
<feature type="repeat" description="WD" evidence="3">
    <location>
        <begin position="563"/>
        <end position="595"/>
    </location>
</feature>
<organism evidence="4 5">
    <name type="scientific">Scytonema hofmannii FACHB-248</name>
    <dbReference type="NCBI Taxonomy" id="1842502"/>
    <lineage>
        <taxon>Bacteria</taxon>
        <taxon>Bacillati</taxon>
        <taxon>Cyanobacteriota</taxon>
        <taxon>Cyanophyceae</taxon>
        <taxon>Nostocales</taxon>
        <taxon>Scytonemataceae</taxon>
        <taxon>Scytonema</taxon>
    </lineage>
</organism>
<evidence type="ECO:0000256" key="1">
    <source>
        <dbReference type="ARBA" id="ARBA00022574"/>
    </source>
</evidence>
<dbReference type="InterPro" id="IPR015943">
    <property type="entry name" value="WD40/YVTN_repeat-like_dom_sf"/>
</dbReference>
<evidence type="ECO:0000256" key="3">
    <source>
        <dbReference type="PROSITE-ProRule" id="PRU00221"/>
    </source>
</evidence>
<evidence type="ECO:0000256" key="2">
    <source>
        <dbReference type="ARBA" id="ARBA00022737"/>
    </source>
</evidence>
<dbReference type="Pfam" id="PF14516">
    <property type="entry name" value="AAA_35"/>
    <property type="match status" value="1"/>
</dbReference>
<keyword evidence="2" id="KW-0677">Repeat</keyword>
<dbReference type="Proteomes" id="UP000660380">
    <property type="component" value="Unassembled WGS sequence"/>
</dbReference>
<dbReference type="PROSITE" id="PS50082">
    <property type="entry name" value="WD_REPEATS_2"/>
    <property type="match status" value="7"/>
</dbReference>
<dbReference type="PANTHER" id="PTHR44156">
    <property type="entry name" value="SUPERNUMERARY LIMBS, ISOFORM B-RELATED"/>
    <property type="match status" value="1"/>
</dbReference>
<dbReference type="PROSITE" id="PS50294">
    <property type="entry name" value="WD_REPEATS_REGION"/>
    <property type="match status" value="7"/>
</dbReference>
<feature type="repeat" description="WD" evidence="3">
    <location>
        <begin position="688"/>
        <end position="722"/>
    </location>
</feature>
<keyword evidence="5" id="KW-1185">Reference proteome</keyword>
<dbReference type="InterPro" id="IPR053299">
    <property type="entry name" value="ASTRA_WD_repeat"/>
</dbReference>
<dbReference type="Gene3D" id="2.130.10.10">
    <property type="entry name" value="YVTN repeat-like/Quinoprotein amine dehydrogenase"/>
    <property type="match status" value="3"/>
</dbReference>
<feature type="repeat" description="WD" evidence="3">
    <location>
        <begin position="811"/>
        <end position="842"/>
    </location>
</feature>
<dbReference type="RefSeq" id="WP_029632854.1">
    <property type="nucleotide sequence ID" value="NZ_JACJTA010000007.1"/>
</dbReference>
<accession>A0ABR8GKX0</accession>
<dbReference type="EMBL" id="JACJTA010000007">
    <property type="protein sequence ID" value="MBD2604016.1"/>
    <property type="molecule type" value="Genomic_DNA"/>
</dbReference>
<sequence>MSSTDQPKYEYQVGGSLPSDSLTYVTRQADEDLYAGLKAGDFCYVLNSRQMGKSSLRVRTMQRLQAEGVACAAIDITAIGTWDITAEQWYAGVIDSIISSLYLYQTFDLESWWVSHDLLSPVQRLGKFIEDVLLTSISQNIVIFIDEIDSILSLNLPSVDDFFALIRSCYNQRADKPEYQRITFTLFGVATPSDLIKDKKRTPFNIGRAIALTGFKLNEAEPLALGFVGKVSNPQRVLQEILAWTGGQPFLTQKLCKLIKTKGWGAETGDESKVDQLVETYVITYWESQDEPEHLKTIRDRILSSEQVAGRLLGLYQQILQQGEVAANDNPEQMQLRLTGLVVKQQGKLKVYNLIYESVFNLSWVERELAKLRPYSQAFRAWIDTNRQDESRLLRGAALQDALIWAADKSLGVEDYQFLAASQESDKREAIEAEKQANQILQAATQKANQRIRLGSLILGISVVGAVIAATVALNKLQQAAEGTRIEREGSNALQQFYYEKTEALPSAPSYYEKTEALRSAMRAGQDLQKLVKDNRSLEEYPAASPLLALRTILDNTQKRNQLTGHQSLVNSASFSPDGKRIVTASWDKTAKVWDWDISGKLIATLTGHQYAVNSVSFSADGKRIVTASYDKTAKVWDISGKLITTLTGHQYAVNSASFSADGKRIVTASYDKTAKVWDISGKLIATLTGHQYAVNSASFSADGKRIVTASSDKTAKVWDISGKLLATLTGHQAEVNRASFSPDGKRIVTASDDKTAKVWDLNGKLIATLTGHQHRVNSSSFSPDGKRIVTTSDDQTAKVWDLNGKLITILTGHQGEVYSASFSPDGKQIVTASADKTAKVWLVEGLDELLNRGCLRLSDYFVSHPETLKELEVCKKR</sequence>
<dbReference type="PRINTS" id="PR00320">
    <property type="entry name" value="GPROTEINBRPT"/>
</dbReference>
<dbReference type="InterPro" id="IPR019775">
    <property type="entry name" value="WD40_repeat_CS"/>
</dbReference>